<comment type="caution">
    <text evidence="1">The sequence shown here is derived from an EMBL/GenBank/DDBJ whole genome shotgun (WGS) entry which is preliminary data.</text>
</comment>
<keyword evidence="1" id="KW-0540">Nuclease</keyword>
<name>A0A850TDH6_9BACT</name>
<reference evidence="1 2" key="1">
    <citation type="submission" date="2020-06" db="EMBL/GenBank/DDBJ databases">
        <title>High-quality draft genome of sulfate reducer Desulfobacter latus type strain AcrS2 isolated from marine sediment.</title>
        <authorList>
            <person name="Hoppe M."/>
            <person name="Larsen C.K."/>
            <person name="Marshall I.P.G."/>
            <person name="Schramm A."/>
            <person name="Marietou A.G."/>
        </authorList>
    </citation>
    <scope>NUCLEOTIDE SEQUENCE [LARGE SCALE GENOMIC DNA]</scope>
    <source>
        <strain evidence="1 2">AcRS2</strain>
    </source>
</reference>
<evidence type="ECO:0000313" key="2">
    <source>
        <dbReference type="Proteomes" id="UP000553343"/>
    </source>
</evidence>
<keyword evidence="2" id="KW-1185">Reference proteome</keyword>
<dbReference type="AlphaFoldDB" id="A0A850TDH6"/>
<dbReference type="EMBL" id="JACADJ010000070">
    <property type="protein sequence ID" value="NWH06337.1"/>
    <property type="molecule type" value="Genomic_DNA"/>
</dbReference>
<dbReference type="RefSeq" id="WP_178367788.1">
    <property type="nucleotide sequence ID" value="NZ_JACADJ010000070.1"/>
</dbReference>
<proteinExistence type="predicted"/>
<protein>
    <submittedName>
        <fullName evidence="1">Restriction endonuclease</fullName>
    </submittedName>
</protein>
<gene>
    <name evidence="1" type="ORF">HXW94_15335</name>
</gene>
<keyword evidence="1" id="KW-0378">Hydrolase</keyword>
<dbReference type="Pfam" id="PF04555">
    <property type="entry name" value="XhoI"/>
    <property type="match status" value="1"/>
</dbReference>
<evidence type="ECO:0000313" key="1">
    <source>
        <dbReference type="EMBL" id="NWH06337.1"/>
    </source>
</evidence>
<dbReference type="InterPro" id="IPR007636">
    <property type="entry name" value="Restrct_endonuc_II_XhoI"/>
</dbReference>
<keyword evidence="1" id="KW-0255">Endonuclease</keyword>
<dbReference type="GO" id="GO:0003677">
    <property type="term" value="F:DNA binding"/>
    <property type="evidence" value="ECO:0007669"/>
    <property type="project" value="InterPro"/>
</dbReference>
<sequence>MTLKIPENLEEMIGAAVSHYWNTRLSQQEKQKGSGKVDYGLRGAVTGGAQMVGFIELFARLILSTGLGADFIQRKGALELPGYFRPTKEWDLLVVKDGRLIAAIEAKSQVGPSFGNNFNNRTEEAMGSALDLWTAYREGAFHASPQPFLGYFFMLEDCQASTKPVRVREPHFHVFPEFKGASYMKRYEIFCRKLVLERHYTASAFITSNRTDGPEGISTTPSEELSVKNFAQAIIAHVGGFIS</sequence>
<organism evidence="1 2">
    <name type="scientific">Desulfobacter latus</name>
    <dbReference type="NCBI Taxonomy" id="2292"/>
    <lineage>
        <taxon>Bacteria</taxon>
        <taxon>Pseudomonadati</taxon>
        <taxon>Thermodesulfobacteriota</taxon>
        <taxon>Desulfobacteria</taxon>
        <taxon>Desulfobacterales</taxon>
        <taxon>Desulfobacteraceae</taxon>
        <taxon>Desulfobacter</taxon>
    </lineage>
</organism>
<accession>A0A850TDH6</accession>
<dbReference type="GO" id="GO:0009307">
    <property type="term" value="P:DNA restriction-modification system"/>
    <property type="evidence" value="ECO:0007669"/>
    <property type="project" value="InterPro"/>
</dbReference>
<dbReference type="Proteomes" id="UP000553343">
    <property type="component" value="Unassembled WGS sequence"/>
</dbReference>
<dbReference type="GO" id="GO:0009036">
    <property type="term" value="F:type II site-specific deoxyribonuclease activity"/>
    <property type="evidence" value="ECO:0007669"/>
    <property type="project" value="InterPro"/>
</dbReference>